<dbReference type="Pfam" id="PF17898">
    <property type="entry name" value="GerD"/>
    <property type="match status" value="1"/>
</dbReference>
<feature type="region of interest" description="Disordered" evidence="1">
    <location>
        <begin position="178"/>
        <end position="203"/>
    </location>
</feature>
<feature type="compositionally biased region" description="Low complexity" evidence="1">
    <location>
        <begin position="183"/>
        <end position="203"/>
    </location>
</feature>
<feature type="signal peptide" evidence="2">
    <location>
        <begin position="1"/>
        <end position="22"/>
    </location>
</feature>
<evidence type="ECO:0000313" key="4">
    <source>
        <dbReference type="EMBL" id="MFC4620281.1"/>
    </source>
</evidence>
<comment type="caution">
    <text evidence="4">The sequence shown here is derived from an EMBL/GenBank/DDBJ whole genome shotgun (WGS) entry which is preliminary data.</text>
</comment>
<reference evidence="5" key="1">
    <citation type="journal article" date="2019" name="Int. J. Syst. Evol. Microbiol.">
        <title>The Global Catalogue of Microorganisms (GCM) 10K type strain sequencing project: providing services to taxonomists for standard genome sequencing and annotation.</title>
        <authorList>
            <consortium name="The Broad Institute Genomics Platform"/>
            <consortium name="The Broad Institute Genome Sequencing Center for Infectious Disease"/>
            <person name="Wu L."/>
            <person name="Ma J."/>
        </authorList>
    </citation>
    <scope>NUCLEOTIDE SEQUENCE [LARGE SCALE GENOMIC DNA]</scope>
    <source>
        <strain evidence="5">CGMCC 1.16306</strain>
    </source>
</reference>
<dbReference type="EMBL" id="JBHSFW010000018">
    <property type="protein sequence ID" value="MFC4620281.1"/>
    <property type="molecule type" value="Genomic_DNA"/>
</dbReference>
<proteinExistence type="predicted"/>
<evidence type="ECO:0000259" key="3">
    <source>
        <dbReference type="Pfam" id="PF17898"/>
    </source>
</evidence>
<dbReference type="PROSITE" id="PS51257">
    <property type="entry name" value="PROKAR_LIPOPROTEIN"/>
    <property type="match status" value="1"/>
</dbReference>
<keyword evidence="2" id="KW-0732">Signal</keyword>
<evidence type="ECO:0000313" key="5">
    <source>
        <dbReference type="Proteomes" id="UP001596022"/>
    </source>
</evidence>
<organism evidence="4 5">
    <name type="scientific">Camelliibacillus cellulosilyticus</name>
    <dbReference type="NCBI Taxonomy" id="2174486"/>
    <lineage>
        <taxon>Bacteria</taxon>
        <taxon>Bacillati</taxon>
        <taxon>Bacillota</taxon>
        <taxon>Bacilli</taxon>
        <taxon>Bacillales</taxon>
        <taxon>Sporolactobacillaceae</taxon>
        <taxon>Camelliibacillus</taxon>
    </lineage>
</organism>
<sequence length="203" mass="22972">MIKRKFAIGFCFILIFSVGCSSGGSSDQGSTPDYQTTKKMVVDMLKSDDGEKAIRDILKEDSFKQQLLMNQDFVKDTIAKTLTSDSGKKFWQDLFSDPKFSMQLAKSMQANNKQLLKQLMKDPSYQSMMMDVLNAPKMQKEYLDLMHTQPFREEMQKTIIDTLSSPLFTEKLSNALSKTLTEQSKQGKGQGDQSSGQNSNQQQ</sequence>
<gene>
    <name evidence="4" type="primary">gerD</name>
    <name evidence="4" type="ORF">ACFO4N_16380</name>
</gene>
<keyword evidence="4" id="KW-0449">Lipoprotein</keyword>
<name>A0ABV9GTQ0_9BACL</name>
<feature type="domain" description="Spore germination GerD central core" evidence="3">
    <location>
        <begin position="67"/>
        <end position="179"/>
    </location>
</feature>
<protein>
    <submittedName>
        <fullName evidence="4">Spore germination lipoprotein GerD</fullName>
    </submittedName>
</protein>
<evidence type="ECO:0000256" key="2">
    <source>
        <dbReference type="SAM" id="SignalP"/>
    </source>
</evidence>
<keyword evidence="5" id="KW-1185">Reference proteome</keyword>
<accession>A0ABV9GTQ0</accession>
<dbReference type="InterPro" id="IPR041262">
    <property type="entry name" value="GerD_central"/>
</dbReference>
<dbReference type="Proteomes" id="UP001596022">
    <property type="component" value="Unassembled WGS sequence"/>
</dbReference>
<feature type="chain" id="PRO_5046752737" evidence="2">
    <location>
        <begin position="23"/>
        <end position="203"/>
    </location>
</feature>
<evidence type="ECO:0000256" key="1">
    <source>
        <dbReference type="SAM" id="MobiDB-lite"/>
    </source>
</evidence>
<dbReference type="RefSeq" id="WP_376847392.1">
    <property type="nucleotide sequence ID" value="NZ_JBHSFW010000018.1"/>
</dbReference>
<dbReference type="NCBIfam" id="NF040801">
    <property type="entry name" value="spore_GerD"/>
    <property type="match status" value="1"/>
</dbReference>